<keyword evidence="2" id="KW-1185">Reference proteome</keyword>
<accession>A0AAN9JYW9</accession>
<dbReference type="AlphaFoldDB" id="A0AAN9JYW9"/>
<reference evidence="1 2" key="1">
    <citation type="submission" date="2024-01" db="EMBL/GenBank/DDBJ databases">
        <title>The genomes of 5 underutilized Papilionoideae crops provide insights into root nodulation and disease resistanc.</title>
        <authorList>
            <person name="Jiang F."/>
        </authorList>
    </citation>
    <scope>NUCLEOTIDE SEQUENCE [LARGE SCALE GENOMIC DNA]</scope>
    <source>
        <strain evidence="1">LVBAO_FW01</strain>
        <tissue evidence="1">Leaves</tissue>
    </source>
</reference>
<comment type="caution">
    <text evidence="1">The sequence shown here is derived from an EMBL/GenBank/DDBJ whole genome shotgun (WGS) entry which is preliminary data.</text>
</comment>
<dbReference type="EMBL" id="JAYMYQ010000010">
    <property type="protein sequence ID" value="KAK7308065.1"/>
    <property type="molecule type" value="Genomic_DNA"/>
</dbReference>
<evidence type="ECO:0000313" key="2">
    <source>
        <dbReference type="Proteomes" id="UP001367508"/>
    </source>
</evidence>
<evidence type="ECO:0000313" key="1">
    <source>
        <dbReference type="EMBL" id="KAK7308065.1"/>
    </source>
</evidence>
<proteinExistence type="predicted"/>
<dbReference type="Proteomes" id="UP001367508">
    <property type="component" value="Unassembled WGS sequence"/>
</dbReference>
<organism evidence="1 2">
    <name type="scientific">Canavalia gladiata</name>
    <name type="common">Sword bean</name>
    <name type="synonym">Dolichos gladiatus</name>
    <dbReference type="NCBI Taxonomy" id="3824"/>
    <lineage>
        <taxon>Eukaryota</taxon>
        <taxon>Viridiplantae</taxon>
        <taxon>Streptophyta</taxon>
        <taxon>Embryophyta</taxon>
        <taxon>Tracheophyta</taxon>
        <taxon>Spermatophyta</taxon>
        <taxon>Magnoliopsida</taxon>
        <taxon>eudicotyledons</taxon>
        <taxon>Gunneridae</taxon>
        <taxon>Pentapetalae</taxon>
        <taxon>rosids</taxon>
        <taxon>fabids</taxon>
        <taxon>Fabales</taxon>
        <taxon>Fabaceae</taxon>
        <taxon>Papilionoideae</taxon>
        <taxon>50 kb inversion clade</taxon>
        <taxon>NPAAA clade</taxon>
        <taxon>indigoferoid/millettioid clade</taxon>
        <taxon>Phaseoleae</taxon>
        <taxon>Canavalia</taxon>
    </lineage>
</organism>
<name>A0AAN9JYW9_CANGL</name>
<sequence length="186" mass="20818">MPPKPSHIYLPKVQGKPSSHVIFGPSHEGLDAIPNLANISFKCFLRKGEKETLANEAQLFHGRQRPIEAELRRGDQVIGNDLLLHAGLESTEWILASSLQQNLLPESDVHQATTIQSSIPPRISNKGRNTREKFIKREQSKGIAYPRKKDSFLACEPLWGLEIKNLRLLGTLTPPSPGFVRCINRS</sequence>
<gene>
    <name evidence="1" type="ORF">VNO77_41657</name>
</gene>
<protein>
    <submittedName>
        <fullName evidence="1">Uncharacterized protein</fullName>
    </submittedName>
</protein>